<protein>
    <submittedName>
        <fullName evidence="1">Uncharacterized protein</fullName>
    </submittedName>
</protein>
<comment type="caution">
    <text evidence="1">The sequence shown here is derived from an EMBL/GenBank/DDBJ whole genome shotgun (WGS) entry which is preliminary data.</text>
</comment>
<organism evidence="1 2">
    <name type="scientific">Acinetobacter venetianus</name>
    <dbReference type="NCBI Taxonomy" id="52133"/>
    <lineage>
        <taxon>Bacteria</taxon>
        <taxon>Pseudomonadati</taxon>
        <taxon>Pseudomonadota</taxon>
        <taxon>Gammaproteobacteria</taxon>
        <taxon>Moraxellales</taxon>
        <taxon>Moraxellaceae</taxon>
        <taxon>Acinetobacter</taxon>
    </lineage>
</organism>
<evidence type="ECO:0000313" key="2">
    <source>
        <dbReference type="Proteomes" id="UP000075680"/>
    </source>
</evidence>
<reference evidence="1 2" key="1">
    <citation type="journal article" date="2016" name="Sci. Rep.">
        <title>Genomic and phenotypic characterization of the species Acinetobacter venetianus.</title>
        <authorList>
            <person name="Fondi M."/>
            <person name="Maida I."/>
            <person name="Perrin E."/>
            <person name="Orlandini V."/>
            <person name="La Torre L."/>
            <person name="Bosi E."/>
            <person name="Negroni A."/>
            <person name="Zanaroli G."/>
            <person name="Fava F."/>
            <person name="Decorosi F."/>
            <person name="Giovannetti L."/>
            <person name="Viti C."/>
            <person name="Vaneechoutte M."/>
            <person name="Dijkshoorn L."/>
            <person name="Fani R."/>
        </authorList>
    </citation>
    <scope>NUCLEOTIDE SEQUENCE [LARGE SCALE GENOMIC DNA]</scope>
    <source>
        <strain evidence="1 2">LUH5627</strain>
    </source>
</reference>
<sequence>MAILIEDKKMKTVNDFLIKTNHVYSTQYDGFDNKECPATEVYVAEYNEKIGGFSWNDAERHMIYGKHLVQKHAILKKLGYINQENKSLNIKDFGIALFGEKFEANNIQKIIVDENGKEFARQTIQSWIDRESKLPDSVISQLKKEVKKRKNDIEILIDSY</sequence>
<proteinExistence type="predicted"/>
<dbReference type="EMBL" id="JRUE01000212">
    <property type="protein sequence ID" value="KXZ65979.1"/>
    <property type="molecule type" value="Genomic_DNA"/>
</dbReference>
<dbReference type="Proteomes" id="UP000075680">
    <property type="component" value="Unassembled WGS sequence"/>
</dbReference>
<dbReference type="PATRIC" id="fig|52133.18.peg.2782"/>
<accession>A0A150HM55</accession>
<gene>
    <name evidence="1" type="ORF">AVENLUH5627_02709</name>
</gene>
<evidence type="ECO:0000313" key="1">
    <source>
        <dbReference type="EMBL" id="KXZ65979.1"/>
    </source>
</evidence>
<dbReference type="AlphaFoldDB" id="A0A150HM55"/>
<name>A0A150HM55_9GAMM</name>